<protein>
    <submittedName>
        <fullName evidence="1">Uncharacterized protein</fullName>
    </submittedName>
</protein>
<evidence type="ECO:0000313" key="1">
    <source>
        <dbReference type="EMBL" id="OOF42702.1"/>
    </source>
</evidence>
<accession>A0A1V3ILW1</accession>
<dbReference type="EMBL" id="MLHJ01000053">
    <property type="protein sequence ID" value="OOF42702.1"/>
    <property type="molecule type" value="Genomic_DNA"/>
</dbReference>
<dbReference type="AlphaFoldDB" id="A0A1V3ILW1"/>
<sequence>MQLDLIRRVNELDATYRRLGVSYGLVGAMPYHTPVAWIEHGRKTKWRYGVEFEINLAEIVLGETQSLWANGLEYVCRVISHILYLRLADYEGGITKDNSIPNGVEVVLVPMTRKEIIAHLEAVMNDRHIRPFLMEEENAALHVTVDPFETIEQQRAFYRFWNDDRFFHDFAGIAGREENGYIKQRKKPHYNKEGWMKADTIDDHYYRCCIRENGAMEVRVFKAFYDKKKIKAQLDLVHQVNQLVRNAVSGYSTIKRLLHSH</sequence>
<gene>
    <name evidence="1" type="ORF">BKK50_06230</name>
</gene>
<comment type="caution">
    <text evidence="1">The sequence shown here is derived from an EMBL/GenBank/DDBJ whole genome shotgun (WGS) entry which is preliminary data.</text>
</comment>
<reference evidence="1 2" key="1">
    <citation type="submission" date="2016-10" db="EMBL/GenBank/DDBJ databases">
        <title>Rodentibacter gen. nov. and new species.</title>
        <authorList>
            <person name="Christensen H."/>
        </authorList>
    </citation>
    <scope>NUCLEOTIDE SEQUENCE [LARGE SCALE GENOMIC DNA]</scope>
    <source>
        <strain evidence="1 2">CCUG17206</strain>
    </source>
</reference>
<organism evidence="1 2">
    <name type="scientific">Rodentibacter rarus</name>
    <dbReference type="NCBI Taxonomy" id="1908260"/>
    <lineage>
        <taxon>Bacteria</taxon>
        <taxon>Pseudomonadati</taxon>
        <taxon>Pseudomonadota</taxon>
        <taxon>Gammaproteobacteria</taxon>
        <taxon>Pasteurellales</taxon>
        <taxon>Pasteurellaceae</taxon>
        <taxon>Rodentibacter</taxon>
    </lineage>
</organism>
<proteinExistence type="predicted"/>
<dbReference type="RefSeq" id="WP_077416408.1">
    <property type="nucleotide sequence ID" value="NZ_MLHI01000024.1"/>
</dbReference>
<dbReference type="Proteomes" id="UP000189433">
    <property type="component" value="Unassembled WGS sequence"/>
</dbReference>
<evidence type="ECO:0000313" key="2">
    <source>
        <dbReference type="Proteomes" id="UP000189433"/>
    </source>
</evidence>
<name>A0A1V3ILW1_9PAST</name>
<keyword evidence="2" id="KW-1185">Reference proteome</keyword>